<evidence type="ECO:0000313" key="7">
    <source>
        <dbReference type="EMBL" id="GGL45957.1"/>
    </source>
</evidence>
<dbReference type="Gene3D" id="3.40.190.10">
    <property type="entry name" value="Periplasmic binding protein-like II"/>
    <property type="match status" value="2"/>
</dbReference>
<dbReference type="EMBL" id="BMOK01000002">
    <property type="protein sequence ID" value="GGL45957.1"/>
    <property type="molecule type" value="Genomic_DNA"/>
</dbReference>
<dbReference type="PANTHER" id="PTHR43649">
    <property type="entry name" value="ARABINOSE-BINDING PROTEIN-RELATED"/>
    <property type="match status" value="1"/>
</dbReference>
<gene>
    <name evidence="7" type="ORF">GCM10007968_07570</name>
</gene>
<dbReference type="PANTHER" id="PTHR43649:SF33">
    <property type="entry name" value="POLYGALACTURONAN_RHAMNOGALACTURONAN-BINDING PROTEIN YTCQ"/>
    <property type="match status" value="1"/>
</dbReference>
<reference evidence="7" key="2">
    <citation type="submission" date="2020-09" db="EMBL/GenBank/DDBJ databases">
        <authorList>
            <person name="Sun Q."/>
            <person name="Ohkuma M."/>
        </authorList>
    </citation>
    <scope>NUCLEOTIDE SEQUENCE</scope>
    <source>
        <strain evidence="7">JCM 15325</strain>
    </source>
</reference>
<keyword evidence="5" id="KW-0449">Lipoprotein</keyword>
<evidence type="ECO:0000256" key="2">
    <source>
        <dbReference type="ARBA" id="ARBA00022729"/>
    </source>
</evidence>
<feature type="chain" id="PRO_5038644917" evidence="6">
    <location>
        <begin position="21"/>
        <end position="427"/>
    </location>
</feature>
<dbReference type="InterPro" id="IPR006059">
    <property type="entry name" value="SBP"/>
</dbReference>
<dbReference type="AlphaFoldDB" id="A0A917RY94"/>
<evidence type="ECO:0000256" key="1">
    <source>
        <dbReference type="ARBA" id="ARBA00022475"/>
    </source>
</evidence>
<protein>
    <submittedName>
        <fullName evidence="7">ABC transporter substrate-binding protein</fullName>
    </submittedName>
</protein>
<organism evidence="7 8">
    <name type="scientific">Sporolactobacillus putidus</name>
    <dbReference type="NCBI Taxonomy" id="492735"/>
    <lineage>
        <taxon>Bacteria</taxon>
        <taxon>Bacillati</taxon>
        <taxon>Bacillota</taxon>
        <taxon>Bacilli</taxon>
        <taxon>Bacillales</taxon>
        <taxon>Sporolactobacillaceae</taxon>
        <taxon>Sporolactobacillus</taxon>
    </lineage>
</organism>
<dbReference type="RefSeq" id="WP_188801740.1">
    <property type="nucleotide sequence ID" value="NZ_BMOK01000002.1"/>
</dbReference>
<accession>A0A917RY94</accession>
<keyword evidence="8" id="KW-1185">Reference proteome</keyword>
<dbReference type="PROSITE" id="PS51257">
    <property type="entry name" value="PROKAR_LIPOPROTEIN"/>
    <property type="match status" value="1"/>
</dbReference>
<dbReference type="Proteomes" id="UP000654670">
    <property type="component" value="Unassembled WGS sequence"/>
</dbReference>
<dbReference type="InterPro" id="IPR050490">
    <property type="entry name" value="Bact_solute-bd_prot1"/>
</dbReference>
<sequence>MKKKWFVAMLSLFLIFALSACSSSGSGSSGGKVTVDVFQYKVEFKNQFAHLVSQYKKVHPNVTINVTTVGGGSDYGAALKSKFASGSEPAIYNIGGPQDLHDWKGKLADLSDTQAAKDALPGTLAGVTEGKVVYGLPYNEEGYGLLYNKDVFKKAGIDPASIKSSADLANVAAELDQKKAQLGIQAVFAFPVKEQWVTGLHSSNVFLSPEFGENVSNAYKSKTVSFKYGQQFKQYIDLQQKYSVQPTASMDYATQVEQLFSNGKVAMIQQGDWVSTTIQGIDKNFEKNNVGLLPIPIDGYKTDSIPVGVPMYWAVNSNKDANTIKAAKDFLDWMNTSSQGKSIVLNDFQFIPAYKGYDASKIQDSIAKEVYSYAQKKKTIGWIFMGYPTGWGMNTLGADIQQYTSGKMSWNALEKDAENAWKTNRGQ</sequence>
<feature type="signal peptide" evidence="6">
    <location>
        <begin position="1"/>
        <end position="20"/>
    </location>
</feature>
<evidence type="ECO:0000313" key="8">
    <source>
        <dbReference type="Proteomes" id="UP000654670"/>
    </source>
</evidence>
<comment type="caution">
    <text evidence="7">The sequence shown here is derived from an EMBL/GenBank/DDBJ whole genome shotgun (WGS) entry which is preliminary data.</text>
</comment>
<dbReference type="SUPFAM" id="SSF53850">
    <property type="entry name" value="Periplasmic binding protein-like II"/>
    <property type="match status" value="1"/>
</dbReference>
<name>A0A917RY94_9BACL</name>
<keyword evidence="2 6" id="KW-0732">Signal</keyword>
<evidence type="ECO:0000256" key="5">
    <source>
        <dbReference type="ARBA" id="ARBA00023288"/>
    </source>
</evidence>
<keyword evidence="3" id="KW-0472">Membrane</keyword>
<keyword evidence="4" id="KW-0564">Palmitate</keyword>
<dbReference type="Pfam" id="PF01547">
    <property type="entry name" value="SBP_bac_1"/>
    <property type="match status" value="1"/>
</dbReference>
<evidence type="ECO:0000256" key="3">
    <source>
        <dbReference type="ARBA" id="ARBA00023136"/>
    </source>
</evidence>
<proteinExistence type="predicted"/>
<reference evidence="7" key="1">
    <citation type="journal article" date="2014" name="Int. J. Syst. Evol. Microbiol.">
        <title>Complete genome sequence of Corynebacterium casei LMG S-19264T (=DSM 44701T), isolated from a smear-ripened cheese.</title>
        <authorList>
            <consortium name="US DOE Joint Genome Institute (JGI-PGF)"/>
            <person name="Walter F."/>
            <person name="Albersmeier A."/>
            <person name="Kalinowski J."/>
            <person name="Ruckert C."/>
        </authorList>
    </citation>
    <scope>NUCLEOTIDE SEQUENCE</scope>
    <source>
        <strain evidence="7">JCM 15325</strain>
    </source>
</reference>
<evidence type="ECO:0000256" key="4">
    <source>
        <dbReference type="ARBA" id="ARBA00023139"/>
    </source>
</evidence>
<evidence type="ECO:0000256" key="6">
    <source>
        <dbReference type="SAM" id="SignalP"/>
    </source>
</evidence>
<keyword evidence="1" id="KW-1003">Cell membrane</keyword>